<dbReference type="CDD" id="cd23683">
    <property type="entry name" value="IFT52_CTD"/>
    <property type="match status" value="1"/>
</dbReference>
<dbReference type="Pfam" id="PF23355">
    <property type="entry name" value="IFT52_GIFT"/>
    <property type="match status" value="1"/>
</dbReference>
<dbReference type="Pfam" id="PF23352">
    <property type="entry name" value="IFT52_central"/>
    <property type="match status" value="1"/>
</dbReference>
<evidence type="ECO:0000313" key="3">
    <source>
        <dbReference type="EMBL" id="KAF7276136.1"/>
    </source>
</evidence>
<accession>A0A834MC24</accession>
<dbReference type="Proteomes" id="UP000625711">
    <property type="component" value="Unassembled WGS sequence"/>
</dbReference>
<dbReference type="GO" id="GO:0042073">
    <property type="term" value="P:intraciliary transport"/>
    <property type="evidence" value="ECO:0007669"/>
    <property type="project" value="TreeGrafter"/>
</dbReference>
<proteinExistence type="predicted"/>
<keyword evidence="4" id="KW-1185">Reference proteome</keyword>
<name>A0A834MC24_RHYFE</name>
<evidence type="ECO:0000313" key="4">
    <source>
        <dbReference type="Proteomes" id="UP000625711"/>
    </source>
</evidence>
<dbReference type="GO" id="GO:0060271">
    <property type="term" value="P:cilium assembly"/>
    <property type="evidence" value="ECO:0007669"/>
    <property type="project" value="TreeGrafter"/>
</dbReference>
<dbReference type="InterPro" id="IPR039975">
    <property type="entry name" value="IFT52"/>
</dbReference>
<dbReference type="GO" id="GO:0030992">
    <property type="term" value="C:intraciliary transport particle B"/>
    <property type="evidence" value="ECO:0007669"/>
    <property type="project" value="TreeGrafter"/>
</dbReference>
<dbReference type="InterPro" id="IPR055460">
    <property type="entry name" value="IFT52_central"/>
</dbReference>
<evidence type="ECO:0008006" key="5">
    <source>
        <dbReference type="Google" id="ProtNLM"/>
    </source>
</evidence>
<dbReference type="EMBL" id="JAACXV010008305">
    <property type="protein sequence ID" value="KAF7276136.1"/>
    <property type="molecule type" value="Genomic_DNA"/>
</dbReference>
<reference evidence="3" key="1">
    <citation type="submission" date="2020-08" db="EMBL/GenBank/DDBJ databases">
        <title>Genome sequencing and assembly of the red palm weevil Rhynchophorus ferrugineus.</title>
        <authorList>
            <person name="Dias G.B."/>
            <person name="Bergman C.M."/>
            <person name="Manee M."/>
        </authorList>
    </citation>
    <scope>NUCLEOTIDE SEQUENCE</scope>
    <source>
        <strain evidence="3">AA-2017</strain>
        <tissue evidence="3">Whole larva</tissue>
    </source>
</reference>
<dbReference type="PANTHER" id="PTHR12969:SF7">
    <property type="entry name" value="INTRAFLAGELLAR TRANSPORT PROTEIN 52 HOMOLOG"/>
    <property type="match status" value="1"/>
</dbReference>
<dbReference type="GO" id="GO:0005814">
    <property type="term" value="C:centriole"/>
    <property type="evidence" value="ECO:0007669"/>
    <property type="project" value="TreeGrafter"/>
</dbReference>
<feature type="domain" description="IFT52 central" evidence="1">
    <location>
        <begin position="260"/>
        <end position="342"/>
    </location>
</feature>
<gene>
    <name evidence="3" type="ORF">GWI33_010893</name>
</gene>
<organism evidence="3 4">
    <name type="scientific">Rhynchophorus ferrugineus</name>
    <name type="common">Red palm weevil</name>
    <name type="synonym">Curculio ferrugineus</name>
    <dbReference type="NCBI Taxonomy" id="354439"/>
    <lineage>
        <taxon>Eukaryota</taxon>
        <taxon>Metazoa</taxon>
        <taxon>Ecdysozoa</taxon>
        <taxon>Arthropoda</taxon>
        <taxon>Hexapoda</taxon>
        <taxon>Insecta</taxon>
        <taxon>Pterygota</taxon>
        <taxon>Neoptera</taxon>
        <taxon>Endopterygota</taxon>
        <taxon>Coleoptera</taxon>
        <taxon>Polyphaga</taxon>
        <taxon>Cucujiformia</taxon>
        <taxon>Curculionidae</taxon>
        <taxon>Dryophthorinae</taxon>
        <taxon>Rhynchophorus</taxon>
    </lineage>
</organism>
<dbReference type="PANTHER" id="PTHR12969">
    <property type="entry name" value="NGD5/OSM-6/IFT52"/>
    <property type="match status" value="1"/>
</dbReference>
<dbReference type="OrthoDB" id="10259368at2759"/>
<dbReference type="AlphaFoldDB" id="A0A834MC24"/>
<sequence length="422" mass="48285">MAPISEDFPIDSNKNLVIFNGSKQEQFKVNENYKSFYRKLKFASKVVINRDEITSELLKNCNVLILPGSQMVFEESELKTMQNYIENGGRMLVLLTEGKPEDPCNINILLEHFGVIPNLDCLIRTHYYKYFHPKECYIADGKVNTTLNKNKQDIKLVYPFGCTLNVMKPGVICFKSGYATFPVDCPLGAVYYEDKHGGKLVAIGSGYMFADKYLDQEDNDKFREIIWDFLNDNEKVHFLPTDHDDIEVTDRNIVPETGELAGKPKLCLTDIASDTSIVDYTKLFDYKMYSMNTSLVPETLKLYDDLSVKHVPLKIITPKFEAPYPALQAAVFPPCFRELPPPCLELFDLDEAFSSIFSKLAQFTNKYIMSDSTVREDDVKYLVDYITRCSKIIDNSCDSAPKEFLFNIGKEIADFKSIDHIK</sequence>
<evidence type="ECO:0000259" key="2">
    <source>
        <dbReference type="Pfam" id="PF23355"/>
    </source>
</evidence>
<dbReference type="GO" id="GO:0005929">
    <property type="term" value="C:cilium"/>
    <property type="evidence" value="ECO:0007669"/>
    <property type="project" value="TreeGrafter"/>
</dbReference>
<comment type="caution">
    <text evidence="3">The sequence shown here is derived from an EMBL/GenBank/DDBJ whole genome shotgun (WGS) entry which is preliminary data.</text>
</comment>
<dbReference type="Gene3D" id="6.10.250.2800">
    <property type="match status" value="1"/>
</dbReference>
<feature type="domain" description="IFT52 GIFT" evidence="2">
    <location>
        <begin position="17"/>
        <end position="234"/>
    </location>
</feature>
<dbReference type="InterPro" id="IPR055458">
    <property type="entry name" value="IFT52_GIFT"/>
</dbReference>
<protein>
    <recommendedName>
        <fullName evidence="5">Intraflagellar transport 52-like protein</fullName>
    </recommendedName>
</protein>
<evidence type="ECO:0000259" key="1">
    <source>
        <dbReference type="Pfam" id="PF23352"/>
    </source>
</evidence>